<evidence type="ECO:0000256" key="1">
    <source>
        <dbReference type="SAM" id="MobiDB-lite"/>
    </source>
</evidence>
<dbReference type="EMBL" id="JAFKGL010000010">
    <property type="protein sequence ID" value="MBN9412323.1"/>
    <property type="molecule type" value="Genomic_DNA"/>
</dbReference>
<dbReference type="AlphaFoldDB" id="A0A8J7PZC8"/>
<gene>
    <name evidence="2" type="ORF">J0H12_00140</name>
</gene>
<feature type="region of interest" description="Disordered" evidence="1">
    <location>
        <begin position="26"/>
        <end position="66"/>
    </location>
</feature>
<proteinExistence type="predicted"/>
<organism evidence="2 3">
    <name type="scientific">Candidatus Paracaedimonas acanthamoebae</name>
    <dbReference type="NCBI Taxonomy" id="244581"/>
    <lineage>
        <taxon>Bacteria</taxon>
        <taxon>Pseudomonadati</taxon>
        <taxon>Pseudomonadota</taxon>
        <taxon>Alphaproteobacteria</taxon>
        <taxon>Holosporales</taxon>
        <taxon>Caedimonadaceae</taxon>
        <taxon>Candidatus Paracaedimonas</taxon>
    </lineage>
</organism>
<comment type="caution">
    <text evidence="2">The sequence shown here is derived from an EMBL/GenBank/DDBJ whole genome shotgun (WGS) entry which is preliminary data.</text>
</comment>
<name>A0A8J7PZC8_9PROT</name>
<reference evidence="2" key="1">
    <citation type="submission" date="2021-02" db="EMBL/GenBank/DDBJ databases">
        <title>Thiocyanate and organic carbon inputs drive convergent selection for specific autotrophic Afipia and Thiobacillus strains within complex microbiomes.</title>
        <authorList>
            <person name="Huddy R.J."/>
            <person name="Sachdeva R."/>
            <person name="Kadzinga F."/>
            <person name="Kantor R.S."/>
            <person name="Harrison S.T.L."/>
            <person name="Banfield J.F."/>
        </authorList>
    </citation>
    <scope>NUCLEOTIDE SEQUENCE</scope>
    <source>
        <strain evidence="2">SCN18_10_11_15_R4_P_38_20</strain>
    </source>
</reference>
<dbReference type="Proteomes" id="UP000664414">
    <property type="component" value="Unassembled WGS sequence"/>
</dbReference>
<evidence type="ECO:0000313" key="2">
    <source>
        <dbReference type="EMBL" id="MBN9412323.1"/>
    </source>
</evidence>
<sequence>MKFFFGILGLGSVCLSGCHGFKAGTYPEQSEMKKGPGLFTGDQGEFEILSPQKSRDERSPEPSKSS</sequence>
<feature type="compositionally biased region" description="Basic and acidic residues" evidence="1">
    <location>
        <begin position="53"/>
        <end position="66"/>
    </location>
</feature>
<accession>A0A8J7PZC8</accession>
<protein>
    <submittedName>
        <fullName evidence="2">Uncharacterized protein</fullName>
    </submittedName>
</protein>
<evidence type="ECO:0000313" key="3">
    <source>
        <dbReference type="Proteomes" id="UP000664414"/>
    </source>
</evidence>